<dbReference type="Proteomes" id="UP000185725">
    <property type="component" value="Unassembled WGS sequence"/>
</dbReference>
<evidence type="ECO:0000313" key="3">
    <source>
        <dbReference type="Proteomes" id="UP000185725"/>
    </source>
</evidence>
<evidence type="ECO:0000313" key="4">
    <source>
        <dbReference type="Proteomes" id="UP000255231"/>
    </source>
</evidence>
<evidence type="ECO:0000313" key="1">
    <source>
        <dbReference type="EMBL" id="SIP92141.1"/>
    </source>
</evidence>
<organism evidence="2 4">
    <name type="scientific">Chryseobacterium indoltheticum</name>
    <dbReference type="NCBI Taxonomy" id="254"/>
    <lineage>
        <taxon>Bacteria</taxon>
        <taxon>Pseudomonadati</taxon>
        <taxon>Bacteroidota</taxon>
        <taxon>Flavobacteriia</taxon>
        <taxon>Flavobacteriales</taxon>
        <taxon>Weeksellaceae</taxon>
        <taxon>Chryseobacterium group</taxon>
        <taxon>Chryseobacterium</taxon>
    </lineage>
</organism>
<accession>A0A381F858</accession>
<keyword evidence="3" id="KW-1185">Reference proteome</keyword>
<dbReference type="OrthoDB" id="1262450at2"/>
<evidence type="ECO:0000313" key="2">
    <source>
        <dbReference type="EMBL" id="SUX42648.1"/>
    </source>
</evidence>
<gene>
    <name evidence="2" type="ORF">NCTC13560_01470</name>
    <name evidence="1" type="ORF">SAMN05421682_101341</name>
</gene>
<sequence>MRYYIMVILLVIITTGCKKSYQVDKKIENKLFQFTEIGNKELLTTKFPQQWRVRPYENSFPISESDAINESNLNKLDYFDNVKGKLLKNKKYISFMTEKGFRLDSICVVDSISNKKQSFIYLKTSKTIEDPNYDFPPTVHQIDILVFENSQFSRKLNIYTKKSYPFAIDLKLGYFNKDGNLFTKEFKTDEENTIFTKEEHFKLSNDGLIIKQNSTIIKENKSSIAKKNILKEVDLIGAYKIYAPAVSNSNGEEISLGYFITIKSSTKAILSIDAKYSEDYGCEGEYRLTNNENVIHAKGKCDQDSVDDFYLKYENGKYFIKSKRFINQNWQETIKE</sequence>
<dbReference type="PROSITE" id="PS51257">
    <property type="entry name" value="PROKAR_LIPOPROTEIN"/>
    <property type="match status" value="1"/>
</dbReference>
<dbReference type="Proteomes" id="UP000255231">
    <property type="component" value="Unassembled WGS sequence"/>
</dbReference>
<protein>
    <recommendedName>
        <fullName evidence="5">Lipoprotein</fullName>
    </recommendedName>
</protein>
<dbReference type="EMBL" id="FTMF01000001">
    <property type="protein sequence ID" value="SIP92141.1"/>
    <property type="molecule type" value="Genomic_DNA"/>
</dbReference>
<dbReference type="AlphaFoldDB" id="A0A381F858"/>
<dbReference type="EMBL" id="UFVS01000001">
    <property type="protein sequence ID" value="SUX42648.1"/>
    <property type="molecule type" value="Genomic_DNA"/>
</dbReference>
<evidence type="ECO:0008006" key="5">
    <source>
        <dbReference type="Google" id="ProtNLM"/>
    </source>
</evidence>
<dbReference type="RefSeq" id="WP_076557768.1">
    <property type="nucleotide sequence ID" value="NZ_CP033929.1"/>
</dbReference>
<dbReference type="GeneID" id="303672915"/>
<reference evidence="1 3" key="1">
    <citation type="submission" date="2017-01" db="EMBL/GenBank/DDBJ databases">
        <authorList>
            <person name="Varghese N."/>
            <person name="Submissions S."/>
        </authorList>
    </citation>
    <scope>NUCLEOTIDE SEQUENCE [LARGE SCALE GENOMIC DNA]</scope>
    <source>
        <strain evidence="1 3">ATCC 27950</strain>
    </source>
</reference>
<name>A0A381F858_9FLAO</name>
<proteinExistence type="predicted"/>
<dbReference type="KEGG" id="cil:EG358_04325"/>
<reference evidence="2 4" key="2">
    <citation type="submission" date="2018-06" db="EMBL/GenBank/DDBJ databases">
        <authorList>
            <consortium name="Pathogen Informatics"/>
            <person name="Doyle S."/>
        </authorList>
    </citation>
    <scope>NUCLEOTIDE SEQUENCE [LARGE SCALE GENOMIC DNA]</scope>
    <source>
        <strain evidence="2 4">NCTC13560</strain>
    </source>
</reference>